<keyword evidence="3" id="KW-1185">Reference proteome</keyword>
<comment type="caution">
    <text evidence="2">The sequence shown here is derived from an EMBL/GenBank/DDBJ whole genome shotgun (WGS) entry which is preliminary data.</text>
</comment>
<dbReference type="Proteomes" id="UP000699462">
    <property type="component" value="Unassembled WGS sequence"/>
</dbReference>
<feature type="signal peptide" evidence="1">
    <location>
        <begin position="1"/>
        <end position="22"/>
    </location>
</feature>
<protein>
    <submittedName>
        <fullName evidence="2">Uncharacterized protein</fullName>
    </submittedName>
</protein>
<gene>
    <name evidence="2" type="ORF">P879_04949</name>
</gene>
<sequence>MFDRSLILLMLSFLLSFGHNVAHLPEPLPVKFEHANEIEYPLYSRYADEESPSSHLRYDDLTEEKRSHFDPILFRKRSHFDPIMFRKRSHFDPIMFRKRSHFDRIMFRKRYQLGSSKFDQRPWAYEFESKKPLTLPDQNA</sequence>
<keyword evidence="1" id="KW-0732">Signal</keyword>
<reference evidence="2 3" key="1">
    <citation type="submission" date="2019-07" db="EMBL/GenBank/DDBJ databases">
        <title>Annotation for the trematode Paragonimus westermani.</title>
        <authorList>
            <person name="Choi Y.-J."/>
        </authorList>
    </citation>
    <scope>NUCLEOTIDE SEQUENCE [LARGE SCALE GENOMIC DNA]</scope>
    <source>
        <strain evidence="2">180907_Pwestermani</strain>
    </source>
</reference>
<evidence type="ECO:0000313" key="3">
    <source>
        <dbReference type="Proteomes" id="UP000699462"/>
    </source>
</evidence>
<dbReference type="EMBL" id="JTDF01004556">
    <property type="protein sequence ID" value="KAF8566843.1"/>
    <property type="molecule type" value="Genomic_DNA"/>
</dbReference>
<organism evidence="2 3">
    <name type="scientific">Paragonimus westermani</name>
    <dbReference type="NCBI Taxonomy" id="34504"/>
    <lineage>
        <taxon>Eukaryota</taxon>
        <taxon>Metazoa</taxon>
        <taxon>Spiralia</taxon>
        <taxon>Lophotrochozoa</taxon>
        <taxon>Platyhelminthes</taxon>
        <taxon>Trematoda</taxon>
        <taxon>Digenea</taxon>
        <taxon>Plagiorchiida</taxon>
        <taxon>Troglotremata</taxon>
        <taxon>Troglotrematidae</taxon>
        <taxon>Paragonimus</taxon>
    </lineage>
</organism>
<evidence type="ECO:0000256" key="1">
    <source>
        <dbReference type="SAM" id="SignalP"/>
    </source>
</evidence>
<name>A0A8T0DG85_9TREM</name>
<evidence type="ECO:0000313" key="2">
    <source>
        <dbReference type="EMBL" id="KAF8566843.1"/>
    </source>
</evidence>
<proteinExistence type="predicted"/>
<feature type="chain" id="PRO_5035776814" evidence="1">
    <location>
        <begin position="23"/>
        <end position="140"/>
    </location>
</feature>
<dbReference type="AlphaFoldDB" id="A0A8T0DG85"/>
<dbReference type="OrthoDB" id="6234484at2759"/>
<accession>A0A8T0DG85</accession>